<evidence type="ECO:0000256" key="6">
    <source>
        <dbReference type="ARBA" id="ARBA00023180"/>
    </source>
</evidence>
<dbReference type="InParanoid" id="A0A1X7VPB1"/>
<dbReference type="PANTHER" id="PTHR11506:SF35">
    <property type="entry name" value="LYSOSOME-ASSOCIATED MEMBRANE GLYCOPROTEIN 5"/>
    <property type="match status" value="1"/>
</dbReference>
<comment type="caution">
    <text evidence="7">Lacks conserved residue(s) required for the propagation of feature annotation.</text>
</comment>
<keyword evidence="12" id="KW-1185">Reference proteome</keyword>
<dbReference type="OrthoDB" id="6232933at2759"/>
<evidence type="ECO:0000313" key="12">
    <source>
        <dbReference type="Proteomes" id="UP000007879"/>
    </source>
</evidence>
<evidence type="ECO:0000256" key="5">
    <source>
        <dbReference type="ARBA" id="ARBA00023136"/>
    </source>
</evidence>
<dbReference type="GO" id="GO:0031902">
    <property type="term" value="C:late endosome membrane"/>
    <property type="evidence" value="ECO:0007669"/>
    <property type="project" value="TreeGrafter"/>
</dbReference>
<dbReference type="PROSITE" id="PS51407">
    <property type="entry name" value="LAMP_3"/>
    <property type="match status" value="1"/>
</dbReference>
<reference evidence="12" key="1">
    <citation type="journal article" date="2010" name="Nature">
        <title>The Amphimedon queenslandica genome and the evolution of animal complexity.</title>
        <authorList>
            <person name="Srivastava M."/>
            <person name="Simakov O."/>
            <person name="Chapman J."/>
            <person name="Fahey B."/>
            <person name="Gauthier M.E."/>
            <person name="Mitros T."/>
            <person name="Richards G.S."/>
            <person name="Conaco C."/>
            <person name="Dacre M."/>
            <person name="Hellsten U."/>
            <person name="Larroux C."/>
            <person name="Putnam N.H."/>
            <person name="Stanke M."/>
            <person name="Adamska M."/>
            <person name="Darling A."/>
            <person name="Degnan S.M."/>
            <person name="Oakley T.H."/>
            <person name="Plachetzki D.C."/>
            <person name="Zhai Y."/>
            <person name="Adamski M."/>
            <person name="Calcino A."/>
            <person name="Cummins S.F."/>
            <person name="Goodstein D.M."/>
            <person name="Harris C."/>
            <person name="Jackson D.J."/>
            <person name="Leys S.P."/>
            <person name="Shu S."/>
            <person name="Woodcroft B.J."/>
            <person name="Vervoort M."/>
            <person name="Kosik K.S."/>
            <person name="Manning G."/>
            <person name="Degnan B.M."/>
            <person name="Rokhsar D.S."/>
        </authorList>
    </citation>
    <scope>NUCLEOTIDE SEQUENCE [LARGE SCALE GENOMIC DNA]</scope>
</reference>
<dbReference type="GO" id="GO:0072594">
    <property type="term" value="P:establishment of protein localization to organelle"/>
    <property type="evidence" value="ECO:0007669"/>
    <property type="project" value="TreeGrafter"/>
</dbReference>
<evidence type="ECO:0000313" key="11">
    <source>
        <dbReference type="EnsemblMetazoa" id="Aqu2.1.42226_001"/>
    </source>
</evidence>
<keyword evidence="6" id="KW-0325">Glycoprotein</keyword>
<evidence type="ECO:0000256" key="1">
    <source>
        <dbReference type="ARBA" id="ARBA00004251"/>
    </source>
</evidence>
<dbReference type="AlphaFoldDB" id="A0A1X7VPB1"/>
<dbReference type="KEGG" id="aqu:100633710"/>
<evidence type="ECO:0000256" key="2">
    <source>
        <dbReference type="ARBA" id="ARBA00022692"/>
    </source>
</evidence>
<dbReference type="Pfam" id="PF21222">
    <property type="entry name" value="Lamp2_2nd"/>
    <property type="match status" value="1"/>
</dbReference>
<organism evidence="11">
    <name type="scientific">Amphimedon queenslandica</name>
    <name type="common">Sponge</name>
    <dbReference type="NCBI Taxonomy" id="400682"/>
    <lineage>
        <taxon>Eukaryota</taxon>
        <taxon>Metazoa</taxon>
        <taxon>Porifera</taxon>
        <taxon>Demospongiae</taxon>
        <taxon>Heteroscleromorpha</taxon>
        <taxon>Haplosclerida</taxon>
        <taxon>Niphatidae</taxon>
        <taxon>Amphimedon</taxon>
    </lineage>
</organism>
<reference evidence="11" key="2">
    <citation type="submission" date="2017-05" db="UniProtKB">
        <authorList>
            <consortium name="EnsemblMetazoa"/>
        </authorList>
    </citation>
    <scope>IDENTIFICATION</scope>
</reference>
<dbReference type="EnsemblMetazoa" id="XM_003383106.3">
    <property type="protein sequence ID" value="XP_003383154.1"/>
    <property type="gene ID" value="LOC100633710"/>
</dbReference>
<evidence type="ECO:0000256" key="8">
    <source>
        <dbReference type="SAM" id="Phobius"/>
    </source>
</evidence>
<name>A0A1X7VPB1_AMPQE</name>
<proteinExistence type="inferred from homology"/>
<evidence type="ECO:0000256" key="9">
    <source>
        <dbReference type="SAM" id="SignalP"/>
    </source>
</evidence>
<feature type="domain" description="Lysosome-associated membrane glycoprotein 2-like transmembrane" evidence="10">
    <location>
        <begin position="206"/>
        <end position="233"/>
    </location>
</feature>
<dbReference type="InterPro" id="IPR048524">
    <property type="entry name" value="Lamp2-like_TM"/>
</dbReference>
<keyword evidence="5 7" id="KW-0472">Membrane</keyword>
<feature type="signal peptide" evidence="9">
    <location>
        <begin position="1"/>
        <end position="20"/>
    </location>
</feature>
<evidence type="ECO:0000259" key="10">
    <source>
        <dbReference type="Pfam" id="PF21222"/>
    </source>
</evidence>
<feature type="transmembrane region" description="Helical" evidence="8">
    <location>
        <begin position="205"/>
        <end position="227"/>
    </location>
</feature>
<keyword evidence="4 8" id="KW-1133">Transmembrane helix</keyword>
<dbReference type="PRINTS" id="PR00336">
    <property type="entry name" value="LYSASSOCTDMP"/>
</dbReference>
<dbReference type="GO" id="GO:0005765">
    <property type="term" value="C:lysosomal membrane"/>
    <property type="evidence" value="ECO:0007669"/>
    <property type="project" value="TreeGrafter"/>
</dbReference>
<dbReference type="Proteomes" id="UP000007879">
    <property type="component" value="Unassembled WGS sequence"/>
</dbReference>
<dbReference type="Gene3D" id="2.40.160.110">
    <property type="match status" value="1"/>
</dbReference>
<accession>A0A1X7VPB1</accession>
<keyword evidence="2 7" id="KW-0812">Transmembrane</keyword>
<dbReference type="InterPro" id="IPR002000">
    <property type="entry name" value="Lysosome-assoc_membr_glycop"/>
</dbReference>
<comment type="similarity">
    <text evidence="7">Belongs to the LAMP family.</text>
</comment>
<evidence type="ECO:0000256" key="7">
    <source>
        <dbReference type="PROSITE-ProRule" id="PRU00740"/>
    </source>
</evidence>
<sequence>MQRLTLVFVTLLSLVALGHSLCEFRQELVNLTDYCAVVNVTISLDYTYTDIEGSEKKGTRNIECQNGVLKTEADDCNSPIVMSFEVEEDVMITFQFIKSNNEWDFSNVSIMIINPEEFFNGTLYGPDYIAAYAEKSIITKVGLKKSYMCSASQSFDLKSNSSNISSMTLKLSDLRAQAFEFDKNGNDLEFGSATRCNADIKGSKIVPIAVGAALAGLVIIVLIAYIIGRIRSRKQSSYEALS</sequence>
<dbReference type="STRING" id="400682.A0A1X7VPB1"/>
<dbReference type="eggNOG" id="KOG4818">
    <property type="taxonomic scope" value="Eukaryota"/>
</dbReference>
<dbReference type="PANTHER" id="PTHR11506">
    <property type="entry name" value="LYSOSOME-ASSOCIATED MEMBRANE GLYCOPROTEIN"/>
    <property type="match status" value="1"/>
</dbReference>
<comment type="subcellular location">
    <subcellularLocation>
        <location evidence="1">Cell membrane</location>
        <topology evidence="1">Single-pass type I membrane protein</topology>
    </subcellularLocation>
    <subcellularLocation>
        <location evidence="7">Membrane</location>
        <topology evidence="7">Single-pass type I membrane protein</topology>
    </subcellularLocation>
</comment>
<feature type="chain" id="PRO_5010867767" description="Lysosome-associated membrane glycoprotein 2-like transmembrane domain-containing protein" evidence="9">
    <location>
        <begin position="21"/>
        <end position="242"/>
    </location>
</feature>
<keyword evidence="3 9" id="KW-0732">Signal</keyword>
<evidence type="ECO:0000256" key="4">
    <source>
        <dbReference type="ARBA" id="ARBA00022989"/>
    </source>
</evidence>
<dbReference type="EnsemblMetazoa" id="Aqu2.1.42226_001">
    <property type="protein sequence ID" value="Aqu2.1.42226_001"/>
    <property type="gene ID" value="Aqu2.1.42226"/>
</dbReference>
<dbReference type="GO" id="GO:0005886">
    <property type="term" value="C:plasma membrane"/>
    <property type="evidence" value="ECO:0007669"/>
    <property type="project" value="TreeGrafter"/>
</dbReference>
<protein>
    <recommendedName>
        <fullName evidence="10">Lysosome-associated membrane glycoprotein 2-like transmembrane domain-containing protein</fullName>
    </recommendedName>
</protein>
<evidence type="ECO:0000256" key="3">
    <source>
        <dbReference type="ARBA" id="ARBA00022729"/>
    </source>
</evidence>
<gene>
    <name evidence="11" type="primary">100633710</name>
</gene>